<protein>
    <submittedName>
        <fullName evidence="5">MarR family transcriptional regulator</fullName>
    </submittedName>
</protein>
<dbReference type="PRINTS" id="PR00598">
    <property type="entry name" value="HTHMARR"/>
</dbReference>
<keyword evidence="3" id="KW-0804">Transcription</keyword>
<evidence type="ECO:0000256" key="3">
    <source>
        <dbReference type="ARBA" id="ARBA00023163"/>
    </source>
</evidence>
<evidence type="ECO:0000313" key="5">
    <source>
        <dbReference type="EMBL" id="MDT9598334.1"/>
    </source>
</evidence>
<dbReference type="InterPro" id="IPR036388">
    <property type="entry name" value="WH-like_DNA-bd_sf"/>
</dbReference>
<dbReference type="SUPFAM" id="SSF46785">
    <property type="entry name" value="Winged helix' DNA-binding domain"/>
    <property type="match status" value="1"/>
</dbReference>
<feature type="domain" description="HTH marR-type" evidence="4">
    <location>
        <begin position="24"/>
        <end position="158"/>
    </location>
</feature>
<dbReference type="InterPro" id="IPR023187">
    <property type="entry name" value="Tscrpt_reg_MarR-type_CS"/>
</dbReference>
<keyword evidence="2" id="KW-0238">DNA-binding</keyword>
<evidence type="ECO:0000256" key="1">
    <source>
        <dbReference type="ARBA" id="ARBA00023015"/>
    </source>
</evidence>
<dbReference type="InterPro" id="IPR036390">
    <property type="entry name" value="WH_DNA-bd_sf"/>
</dbReference>
<dbReference type="RefSeq" id="WP_315724281.1">
    <property type="nucleotide sequence ID" value="NZ_JAVUPU010000002.1"/>
</dbReference>
<organism evidence="5 6">
    <name type="scientific">Sphingosinicella rhizophila</name>
    <dbReference type="NCBI Taxonomy" id="3050082"/>
    <lineage>
        <taxon>Bacteria</taxon>
        <taxon>Pseudomonadati</taxon>
        <taxon>Pseudomonadota</taxon>
        <taxon>Alphaproteobacteria</taxon>
        <taxon>Sphingomonadales</taxon>
        <taxon>Sphingosinicellaceae</taxon>
        <taxon>Sphingosinicella</taxon>
    </lineage>
</organism>
<dbReference type="PANTHER" id="PTHR33164">
    <property type="entry name" value="TRANSCRIPTIONAL REGULATOR, MARR FAMILY"/>
    <property type="match status" value="1"/>
</dbReference>
<evidence type="ECO:0000313" key="6">
    <source>
        <dbReference type="Proteomes" id="UP001259572"/>
    </source>
</evidence>
<dbReference type="InterPro" id="IPR039422">
    <property type="entry name" value="MarR/SlyA-like"/>
</dbReference>
<dbReference type="Pfam" id="PF01047">
    <property type="entry name" value="MarR"/>
    <property type="match status" value="1"/>
</dbReference>
<sequence length="170" mass="19587">MNDIPDDLDSETQVLDRSDPPHDQLRLWLRLLTCTSLVEAEIRTRLRESFDVTLPRFDLMAQLDRAPEGMTLSDLSKRMMVTNGNVTGLVARLVGSGYLERWTSASDRRVQYIRLTPAGRAEFRKMASRHERWIEDMFAGLRKEEIRSVLKLLGKVKESARTAVRRRLGS</sequence>
<evidence type="ECO:0000256" key="2">
    <source>
        <dbReference type="ARBA" id="ARBA00023125"/>
    </source>
</evidence>
<gene>
    <name evidence="5" type="ORF">RQX22_05135</name>
</gene>
<dbReference type="PROSITE" id="PS50995">
    <property type="entry name" value="HTH_MARR_2"/>
    <property type="match status" value="1"/>
</dbReference>
<dbReference type="PROSITE" id="PS01117">
    <property type="entry name" value="HTH_MARR_1"/>
    <property type="match status" value="1"/>
</dbReference>
<dbReference type="Gene3D" id="1.10.10.10">
    <property type="entry name" value="Winged helix-like DNA-binding domain superfamily/Winged helix DNA-binding domain"/>
    <property type="match status" value="1"/>
</dbReference>
<proteinExistence type="predicted"/>
<dbReference type="EMBL" id="JAVUPU010000002">
    <property type="protein sequence ID" value="MDT9598334.1"/>
    <property type="molecule type" value="Genomic_DNA"/>
</dbReference>
<accession>A0ABU3Q4L2</accession>
<keyword evidence="1" id="KW-0805">Transcription regulation</keyword>
<dbReference type="PANTHER" id="PTHR33164:SF57">
    <property type="entry name" value="MARR-FAMILY TRANSCRIPTIONAL REGULATOR"/>
    <property type="match status" value="1"/>
</dbReference>
<keyword evidence="6" id="KW-1185">Reference proteome</keyword>
<name>A0ABU3Q4L2_9SPHN</name>
<comment type="caution">
    <text evidence="5">The sequence shown here is derived from an EMBL/GenBank/DDBJ whole genome shotgun (WGS) entry which is preliminary data.</text>
</comment>
<dbReference type="Proteomes" id="UP001259572">
    <property type="component" value="Unassembled WGS sequence"/>
</dbReference>
<dbReference type="SMART" id="SM00347">
    <property type="entry name" value="HTH_MARR"/>
    <property type="match status" value="1"/>
</dbReference>
<evidence type="ECO:0000259" key="4">
    <source>
        <dbReference type="PROSITE" id="PS50995"/>
    </source>
</evidence>
<dbReference type="InterPro" id="IPR000835">
    <property type="entry name" value="HTH_MarR-typ"/>
</dbReference>
<reference evidence="5 6" key="1">
    <citation type="submission" date="2023-05" db="EMBL/GenBank/DDBJ databases">
        <authorList>
            <person name="Guo Y."/>
        </authorList>
    </citation>
    <scope>NUCLEOTIDE SEQUENCE [LARGE SCALE GENOMIC DNA]</scope>
    <source>
        <strain evidence="5 6">GR2756</strain>
    </source>
</reference>